<keyword evidence="1" id="KW-0175">Coiled coil</keyword>
<dbReference type="InterPro" id="IPR001623">
    <property type="entry name" value="DnaJ_domain"/>
</dbReference>
<accession>A0A9P5NUP3</accession>
<organism evidence="4 5">
    <name type="scientific">Gymnopilus junonius</name>
    <name type="common">Spectacular rustgill mushroom</name>
    <name type="synonym">Gymnopilus spectabilis subsp. junonius</name>
    <dbReference type="NCBI Taxonomy" id="109634"/>
    <lineage>
        <taxon>Eukaryota</taxon>
        <taxon>Fungi</taxon>
        <taxon>Dikarya</taxon>
        <taxon>Basidiomycota</taxon>
        <taxon>Agaricomycotina</taxon>
        <taxon>Agaricomycetes</taxon>
        <taxon>Agaricomycetidae</taxon>
        <taxon>Agaricales</taxon>
        <taxon>Agaricineae</taxon>
        <taxon>Hymenogastraceae</taxon>
        <taxon>Gymnopilus</taxon>
    </lineage>
</organism>
<protein>
    <recommendedName>
        <fullName evidence="3">J domain-containing protein</fullName>
    </recommendedName>
</protein>
<reference evidence="4" key="1">
    <citation type="submission" date="2020-11" db="EMBL/GenBank/DDBJ databases">
        <authorList>
            <consortium name="DOE Joint Genome Institute"/>
            <person name="Ahrendt S."/>
            <person name="Riley R."/>
            <person name="Andreopoulos W."/>
            <person name="LaButti K."/>
            <person name="Pangilinan J."/>
            <person name="Ruiz-duenas F.J."/>
            <person name="Barrasa J.M."/>
            <person name="Sanchez-Garcia M."/>
            <person name="Camarero S."/>
            <person name="Miyauchi S."/>
            <person name="Serrano A."/>
            <person name="Linde D."/>
            <person name="Babiker R."/>
            <person name="Drula E."/>
            <person name="Ayuso-Fernandez I."/>
            <person name="Pacheco R."/>
            <person name="Padilla G."/>
            <person name="Ferreira P."/>
            <person name="Barriuso J."/>
            <person name="Kellner H."/>
            <person name="Castanera R."/>
            <person name="Alfaro M."/>
            <person name="Ramirez L."/>
            <person name="Pisabarro A.G."/>
            <person name="Kuo A."/>
            <person name="Tritt A."/>
            <person name="Lipzen A."/>
            <person name="He G."/>
            <person name="Yan M."/>
            <person name="Ng V."/>
            <person name="Cullen D."/>
            <person name="Martin F."/>
            <person name="Rosso M.-N."/>
            <person name="Henrissat B."/>
            <person name="Hibbett D."/>
            <person name="Martinez A.T."/>
            <person name="Grigoriev I.V."/>
        </authorList>
    </citation>
    <scope>NUCLEOTIDE SEQUENCE</scope>
    <source>
        <strain evidence="4">AH 44721</strain>
    </source>
</reference>
<dbReference type="PANTHER" id="PTHR43948:SF10">
    <property type="entry name" value="MRJ, ISOFORM E"/>
    <property type="match status" value="1"/>
</dbReference>
<feature type="domain" description="J" evidence="3">
    <location>
        <begin position="1"/>
        <end position="71"/>
    </location>
</feature>
<dbReference type="GO" id="GO:0044183">
    <property type="term" value="F:protein folding chaperone"/>
    <property type="evidence" value="ECO:0007669"/>
    <property type="project" value="TreeGrafter"/>
</dbReference>
<proteinExistence type="predicted"/>
<evidence type="ECO:0000259" key="3">
    <source>
        <dbReference type="PROSITE" id="PS50076"/>
    </source>
</evidence>
<evidence type="ECO:0000313" key="5">
    <source>
        <dbReference type="Proteomes" id="UP000724874"/>
    </source>
</evidence>
<dbReference type="InterPro" id="IPR036869">
    <property type="entry name" value="J_dom_sf"/>
</dbReference>
<dbReference type="AlphaFoldDB" id="A0A9P5NUP3"/>
<dbReference type="SUPFAM" id="SSF46565">
    <property type="entry name" value="Chaperone J-domain"/>
    <property type="match status" value="1"/>
</dbReference>
<dbReference type="GO" id="GO:0005634">
    <property type="term" value="C:nucleus"/>
    <property type="evidence" value="ECO:0007669"/>
    <property type="project" value="TreeGrafter"/>
</dbReference>
<dbReference type="Gene3D" id="1.10.287.110">
    <property type="entry name" value="DnaJ domain"/>
    <property type="match status" value="1"/>
</dbReference>
<keyword evidence="5" id="KW-1185">Reference proteome</keyword>
<dbReference type="EMBL" id="JADNYJ010000009">
    <property type="protein sequence ID" value="KAF8909314.1"/>
    <property type="molecule type" value="Genomic_DNA"/>
</dbReference>
<dbReference type="GO" id="GO:0051087">
    <property type="term" value="F:protein-folding chaperone binding"/>
    <property type="evidence" value="ECO:0007669"/>
    <property type="project" value="TreeGrafter"/>
</dbReference>
<evidence type="ECO:0000256" key="2">
    <source>
        <dbReference type="SAM" id="MobiDB-lite"/>
    </source>
</evidence>
<dbReference type="PROSITE" id="PS50076">
    <property type="entry name" value="DNAJ_2"/>
    <property type="match status" value="1"/>
</dbReference>
<feature type="region of interest" description="Disordered" evidence="2">
    <location>
        <begin position="29"/>
        <end position="48"/>
    </location>
</feature>
<dbReference type="Pfam" id="PF00226">
    <property type="entry name" value="DnaJ"/>
    <property type="match status" value="1"/>
</dbReference>
<gene>
    <name evidence="4" type="ORF">CPB84DRAFT_1765813</name>
</gene>
<feature type="coiled-coil region" evidence="1">
    <location>
        <begin position="59"/>
        <end position="93"/>
    </location>
</feature>
<dbReference type="OrthoDB" id="442087at2759"/>
<dbReference type="Proteomes" id="UP000724874">
    <property type="component" value="Unassembled WGS sequence"/>
</dbReference>
<comment type="caution">
    <text evidence="4">The sequence shown here is derived from an EMBL/GenBank/DDBJ whole genome shotgun (WGS) entry which is preliminary data.</text>
</comment>
<sequence>MPDSSIEREASADKLIAFLVRRAYRKKALETHPDKLDPGAGEGEKQKAEREFHKVRKLVHEAFEVLSDAKDALAKVEREAEMLAQMVKEMHQSNPEFAARRQAALQVCSSTPFIGGYTKRDTFTPAPPIHIHTRTFTSPKIHTPALIFILPPVHSHSPDPLDSHSAHVFN</sequence>
<evidence type="ECO:0000256" key="1">
    <source>
        <dbReference type="SAM" id="Coils"/>
    </source>
</evidence>
<name>A0A9P5NUP3_GYMJU</name>
<dbReference type="GO" id="GO:0051082">
    <property type="term" value="F:unfolded protein binding"/>
    <property type="evidence" value="ECO:0007669"/>
    <property type="project" value="TreeGrafter"/>
</dbReference>
<dbReference type="CDD" id="cd06257">
    <property type="entry name" value="DnaJ"/>
    <property type="match status" value="1"/>
</dbReference>
<dbReference type="PANTHER" id="PTHR43948">
    <property type="entry name" value="DNAJ HOMOLOG SUBFAMILY B"/>
    <property type="match status" value="1"/>
</dbReference>
<evidence type="ECO:0000313" key="4">
    <source>
        <dbReference type="EMBL" id="KAF8909314.1"/>
    </source>
</evidence>
<dbReference type="GO" id="GO:0005737">
    <property type="term" value="C:cytoplasm"/>
    <property type="evidence" value="ECO:0007669"/>
    <property type="project" value="TreeGrafter"/>
</dbReference>